<dbReference type="RefSeq" id="XP_072857380.1">
    <property type="nucleotide sequence ID" value="XM_073001279.1"/>
</dbReference>
<sequence length="239" mass="27145">MNSPMDPPRQSGTVPYVLTEEEKQVIRECQRESFFYRSLPFSAFSMLITQLLIKKGIIVSHPKWGSIPKLTLAGMFGYFAGKISYMEKCKEKFGKLENSQLRELLWKQNRPELRSQQPRFSNVPSSSESVPAGELSRTSKYPVDNYGAIDFPSQDNPVPFSSSVGESSPSGITDGPPPEYVPPVEESAKRRITYEELRSKNREMYGAVMPKSDVLSKPSQERPFKQETKVNKYGDAWEE</sequence>
<reference evidence="9" key="1">
    <citation type="submission" date="2025-08" db="UniProtKB">
        <authorList>
            <consortium name="RefSeq"/>
        </authorList>
    </citation>
    <scope>IDENTIFICATION</scope>
</reference>
<comment type="function">
    <text evidence="5">Maintains stem cell potency. Increases STAT3 phosphorylation and controls ERK phosphorylation. May act as a scaffold, increasing STAT3 recruitment onto endosomes.</text>
</comment>
<comment type="similarity">
    <text evidence="3 5">Belongs to the OCIAD1 family.</text>
</comment>
<evidence type="ECO:0000256" key="1">
    <source>
        <dbReference type="ARBA" id="ARBA00004177"/>
    </source>
</evidence>
<comment type="domain">
    <text evidence="5">The OCIA domain is necessary and sufficient for endosomal localization.</text>
</comment>
<feature type="compositionally biased region" description="Basic and acidic residues" evidence="6">
    <location>
        <begin position="219"/>
        <end position="232"/>
    </location>
</feature>
<dbReference type="InterPro" id="IPR040187">
    <property type="entry name" value="OCAD1/2"/>
</dbReference>
<dbReference type="GeneID" id="110077003"/>
<evidence type="ECO:0000256" key="2">
    <source>
        <dbReference type="ARBA" id="ARBA00022753"/>
    </source>
</evidence>
<evidence type="ECO:0000256" key="5">
    <source>
        <dbReference type="RuleBase" id="RU369066"/>
    </source>
</evidence>
<protein>
    <recommendedName>
        <fullName evidence="4 5">OCIA domain-containing protein 1</fullName>
    </recommendedName>
</protein>
<dbReference type="InterPro" id="IPR009764">
    <property type="entry name" value="OCIA_dom"/>
</dbReference>
<keyword evidence="8" id="KW-1185">Reference proteome</keyword>
<dbReference type="PANTHER" id="PTHR13336:SF4">
    <property type="entry name" value="OCIA DOMAIN-CONTAINING PROTEIN 1"/>
    <property type="match status" value="1"/>
</dbReference>
<evidence type="ECO:0000256" key="4">
    <source>
        <dbReference type="ARBA" id="ARBA00040877"/>
    </source>
</evidence>
<evidence type="ECO:0000256" key="6">
    <source>
        <dbReference type="SAM" id="MobiDB-lite"/>
    </source>
</evidence>
<name>A0ABM5GI98_9SAUR</name>
<organism evidence="8 9">
    <name type="scientific">Pogona vitticeps</name>
    <name type="common">central bearded dragon</name>
    <dbReference type="NCBI Taxonomy" id="103695"/>
    <lineage>
        <taxon>Eukaryota</taxon>
        <taxon>Metazoa</taxon>
        <taxon>Chordata</taxon>
        <taxon>Craniata</taxon>
        <taxon>Vertebrata</taxon>
        <taxon>Euteleostomi</taxon>
        <taxon>Lepidosauria</taxon>
        <taxon>Squamata</taxon>
        <taxon>Bifurcata</taxon>
        <taxon>Unidentata</taxon>
        <taxon>Episquamata</taxon>
        <taxon>Toxicofera</taxon>
        <taxon>Iguania</taxon>
        <taxon>Acrodonta</taxon>
        <taxon>Agamidae</taxon>
        <taxon>Amphibolurinae</taxon>
        <taxon>Pogona</taxon>
    </lineage>
</organism>
<comment type="subcellular location">
    <subcellularLocation>
        <location evidence="1 5">Endosome</location>
    </subcellularLocation>
</comment>
<dbReference type="PANTHER" id="PTHR13336">
    <property type="entry name" value="OVARIAN CARCINOMA IMMUNOREACTIVE ANTIGEN"/>
    <property type="match status" value="1"/>
</dbReference>
<feature type="region of interest" description="Disordered" evidence="6">
    <location>
        <begin position="113"/>
        <end position="187"/>
    </location>
</feature>
<evidence type="ECO:0000259" key="7">
    <source>
        <dbReference type="Pfam" id="PF07051"/>
    </source>
</evidence>
<comment type="subunit">
    <text evidence="5">Interacts with STAT3.</text>
</comment>
<evidence type="ECO:0000313" key="9">
    <source>
        <dbReference type="RefSeq" id="XP_072857380.1"/>
    </source>
</evidence>
<feature type="compositionally biased region" description="Polar residues" evidence="6">
    <location>
        <begin position="114"/>
        <end position="129"/>
    </location>
</feature>
<accession>A0ABM5GI98</accession>
<feature type="region of interest" description="Disordered" evidence="6">
    <location>
        <begin position="203"/>
        <end position="239"/>
    </location>
</feature>
<dbReference type="Pfam" id="PF07051">
    <property type="entry name" value="OCIA"/>
    <property type="match status" value="1"/>
</dbReference>
<dbReference type="Proteomes" id="UP001652642">
    <property type="component" value="Chromosome 5"/>
</dbReference>
<evidence type="ECO:0000313" key="8">
    <source>
        <dbReference type="Proteomes" id="UP001652642"/>
    </source>
</evidence>
<proteinExistence type="inferred from homology"/>
<gene>
    <name evidence="9" type="primary">OCIAD1</name>
</gene>
<feature type="domain" description="OCIA" evidence="7">
    <location>
        <begin position="16"/>
        <end position="100"/>
    </location>
</feature>
<feature type="compositionally biased region" description="Low complexity" evidence="6">
    <location>
        <begin position="157"/>
        <end position="171"/>
    </location>
</feature>
<evidence type="ECO:0000256" key="3">
    <source>
        <dbReference type="ARBA" id="ARBA00037952"/>
    </source>
</evidence>
<keyword evidence="2 5" id="KW-0967">Endosome</keyword>